<dbReference type="Proteomes" id="UP000261520">
    <property type="component" value="Unplaced"/>
</dbReference>
<proteinExistence type="predicted"/>
<dbReference type="GO" id="GO:0003677">
    <property type="term" value="F:DNA binding"/>
    <property type="evidence" value="ECO:0007669"/>
    <property type="project" value="UniProtKB-UniRule"/>
</dbReference>
<feature type="DNA-binding region" description="Homeobox" evidence="1">
    <location>
        <begin position="12"/>
        <end position="23"/>
    </location>
</feature>
<evidence type="ECO:0000313" key="4">
    <source>
        <dbReference type="Proteomes" id="UP000261520"/>
    </source>
</evidence>
<organism evidence="3 4">
    <name type="scientific">Periophthalmus magnuspinnatus</name>
    <dbReference type="NCBI Taxonomy" id="409849"/>
    <lineage>
        <taxon>Eukaryota</taxon>
        <taxon>Metazoa</taxon>
        <taxon>Chordata</taxon>
        <taxon>Craniata</taxon>
        <taxon>Vertebrata</taxon>
        <taxon>Euteleostomi</taxon>
        <taxon>Actinopterygii</taxon>
        <taxon>Neopterygii</taxon>
        <taxon>Teleostei</taxon>
        <taxon>Neoteleostei</taxon>
        <taxon>Acanthomorphata</taxon>
        <taxon>Gobiaria</taxon>
        <taxon>Gobiiformes</taxon>
        <taxon>Gobioidei</taxon>
        <taxon>Gobiidae</taxon>
        <taxon>Oxudercinae</taxon>
        <taxon>Periophthalmus</taxon>
    </lineage>
</organism>
<dbReference type="InterPro" id="IPR009057">
    <property type="entry name" value="Homeodomain-like_sf"/>
</dbReference>
<evidence type="ECO:0000259" key="2">
    <source>
        <dbReference type="PROSITE" id="PS50071"/>
    </source>
</evidence>
<reference evidence="3" key="1">
    <citation type="submission" date="2025-08" db="UniProtKB">
        <authorList>
            <consortium name="Ensembl"/>
        </authorList>
    </citation>
    <scope>IDENTIFICATION</scope>
</reference>
<accession>A0A3B3ZCF4</accession>
<dbReference type="PROSITE" id="PS50071">
    <property type="entry name" value="HOMEOBOX_2"/>
    <property type="match status" value="1"/>
</dbReference>
<dbReference type="Gene3D" id="1.10.10.60">
    <property type="entry name" value="Homeodomain-like"/>
    <property type="match status" value="1"/>
</dbReference>
<reference evidence="3" key="2">
    <citation type="submission" date="2025-09" db="UniProtKB">
        <authorList>
            <consortium name="Ensembl"/>
        </authorList>
    </citation>
    <scope>IDENTIFICATION</scope>
</reference>
<dbReference type="GO" id="GO:0005634">
    <property type="term" value="C:nucleus"/>
    <property type="evidence" value="ECO:0007669"/>
    <property type="project" value="UniProtKB-SubCell"/>
</dbReference>
<dbReference type="Ensembl" id="ENSPMGT00000002446.1">
    <property type="protein sequence ID" value="ENSPMGP00000002305.1"/>
    <property type="gene ID" value="ENSPMGG00000002041.1"/>
</dbReference>
<dbReference type="SUPFAM" id="SSF46689">
    <property type="entry name" value="Homeodomain-like"/>
    <property type="match status" value="1"/>
</dbReference>
<comment type="subcellular location">
    <subcellularLocation>
        <location evidence="1">Nucleus</location>
    </subcellularLocation>
</comment>
<dbReference type="InterPro" id="IPR001356">
    <property type="entry name" value="HD"/>
</dbReference>
<feature type="domain" description="Homeobox" evidence="2">
    <location>
        <begin position="10"/>
        <end position="22"/>
    </location>
</feature>
<evidence type="ECO:0000256" key="1">
    <source>
        <dbReference type="PROSITE-ProRule" id="PRU00108"/>
    </source>
</evidence>
<dbReference type="AlphaFoldDB" id="A0A3B3ZCF4"/>
<keyword evidence="1" id="KW-0371">Homeobox</keyword>
<sequence>MLSLQNRRLIWFQNRRAKWRRSLRETQLHQVQSALSTIISPEVKVHDSNLQLRNYNKSFINQGDSFI</sequence>
<keyword evidence="1" id="KW-0238">DNA-binding</keyword>
<name>A0A3B3ZCF4_9GOBI</name>
<evidence type="ECO:0000313" key="3">
    <source>
        <dbReference type="Ensembl" id="ENSPMGP00000002305.1"/>
    </source>
</evidence>
<protein>
    <recommendedName>
        <fullName evidence="2">Homeobox domain-containing protein</fullName>
    </recommendedName>
</protein>
<keyword evidence="1" id="KW-0539">Nucleus</keyword>
<keyword evidence="4" id="KW-1185">Reference proteome</keyword>